<dbReference type="RefSeq" id="WP_386105425.1">
    <property type="nucleotide sequence ID" value="NZ_JBHTJR010000020.1"/>
</dbReference>
<keyword evidence="4" id="KW-1185">Reference proteome</keyword>
<dbReference type="Gene3D" id="3.10.620.30">
    <property type="match status" value="1"/>
</dbReference>
<feature type="transmembrane region" description="Helical" evidence="1">
    <location>
        <begin position="650"/>
        <end position="674"/>
    </location>
</feature>
<evidence type="ECO:0000256" key="1">
    <source>
        <dbReference type="SAM" id="Phobius"/>
    </source>
</evidence>
<dbReference type="Proteomes" id="UP001597062">
    <property type="component" value="Unassembled WGS sequence"/>
</dbReference>
<dbReference type="InterPro" id="IPR019690">
    <property type="entry name" value="DUF2569"/>
</dbReference>
<keyword evidence="1" id="KW-0812">Transmembrane</keyword>
<proteinExistence type="predicted"/>
<dbReference type="Pfam" id="PF10754">
    <property type="entry name" value="DUF2569"/>
    <property type="match status" value="1"/>
</dbReference>
<dbReference type="Gene3D" id="2.60.40.3140">
    <property type="match status" value="1"/>
</dbReference>
<keyword evidence="1" id="KW-0472">Membrane</keyword>
<dbReference type="InterPro" id="IPR024618">
    <property type="entry name" value="DUF3857"/>
</dbReference>
<comment type="caution">
    <text evidence="3">The sequence shown here is derived from an EMBL/GenBank/DDBJ whole genome shotgun (WGS) entry which is preliminary data.</text>
</comment>
<organism evidence="3 4">
    <name type="scientific">Tenacibaculum geojense</name>
    <dbReference type="NCBI Taxonomy" id="915352"/>
    <lineage>
        <taxon>Bacteria</taxon>
        <taxon>Pseudomonadati</taxon>
        <taxon>Bacteroidota</taxon>
        <taxon>Flavobacteriia</taxon>
        <taxon>Flavobacteriales</taxon>
        <taxon>Flavobacteriaceae</taxon>
        <taxon>Tenacibaculum</taxon>
    </lineage>
</organism>
<evidence type="ECO:0000259" key="2">
    <source>
        <dbReference type="Pfam" id="PF12969"/>
    </source>
</evidence>
<keyword evidence="1" id="KW-1133">Transmembrane helix</keyword>
<feature type="transmembrane region" description="Helical" evidence="1">
    <location>
        <begin position="604"/>
        <end position="624"/>
    </location>
</feature>
<evidence type="ECO:0000313" key="4">
    <source>
        <dbReference type="Proteomes" id="UP001597062"/>
    </source>
</evidence>
<reference evidence="4" key="1">
    <citation type="journal article" date="2019" name="Int. J. Syst. Evol. Microbiol.">
        <title>The Global Catalogue of Microorganisms (GCM) 10K type strain sequencing project: providing services to taxonomists for standard genome sequencing and annotation.</title>
        <authorList>
            <consortium name="The Broad Institute Genomics Platform"/>
            <consortium name="The Broad Institute Genome Sequencing Center for Infectious Disease"/>
            <person name="Wu L."/>
            <person name="Ma J."/>
        </authorList>
    </citation>
    <scope>NUCLEOTIDE SEQUENCE [LARGE SCALE GENOMIC DNA]</scope>
    <source>
        <strain evidence="4">CCUG 60527</strain>
    </source>
</reference>
<feature type="transmembrane region" description="Helical" evidence="1">
    <location>
        <begin position="562"/>
        <end position="583"/>
    </location>
</feature>
<dbReference type="Pfam" id="PF12969">
    <property type="entry name" value="DUF3857"/>
    <property type="match status" value="1"/>
</dbReference>
<name>A0ABW3JNZ9_9FLAO</name>
<sequence>MSYDPNYQTLEVNSLNIIRNGEKIDKLKTTDFNVIRRELNAENYIYDGSLSAMTNISDVRVGDVIEYSYTIKGFNPIHKGKFSTSFSLETSQPVGKMSVILHSKKPLKTKLFNSEEKLKVNKNNRGFTYSYVKNNIPAFEYEDNTPSWHISAGLLDISNYNNWKDVVDWGVTVFKDNKNLSASLKKKINQIDNNEEFEGNKIKKVIDFVQNDIRYLGLESGIGAYKPFHPNKVFAQRYGDCKDKSLLVATMLNKMGIEAYPMLVNTYLKTTINDLLPSAQVFDHCVVKVIDSEKNELYYDPTISNQGGTYKNITFPNYKYGLVLKKGNTKLDEITATQENLVEVTDNFLINKETQSAILNVTTVYYDSEADGIREYYKNNSKTSIKKEYESYYAKYYSGIKSRETPEFLDNIENNTITVIESYQIDSIWKPSQYEEKQLTADFYPYSILDMLSMPNEDERTTPYYLTYPTKRKHTTIIKMPGHWEVENSEVNIDNNNLTFNQTVNYDPYNYIITLETTFKTLKDHVSVNEFEKFNQGLKKIDNSIGYSLWMYGNGTNSSVKWASIFGPILFIILLIIYVFIAVKIYQYDPIPTVESYFEKNKQIGGWLGLIGLGLCISPLRVMVDLINNPIYMTGDWIILGGDSNSTLSMLLFFELLFNTFIIVFYPLAIILFFKKRSSFPKIYSIFLVGNLLFVFFDLLIANSVNDINVFDTENINSLLKVFISTSLIAPYLLFSERSKETFIQRLKPKKEEV</sequence>
<accession>A0ABW3JNZ9</accession>
<gene>
    <name evidence="3" type="ORF">ACFQ1U_03260</name>
</gene>
<dbReference type="EMBL" id="JBHTJR010000020">
    <property type="protein sequence ID" value="MFD0992213.1"/>
    <property type="molecule type" value="Genomic_DNA"/>
</dbReference>
<protein>
    <submittedName>
        <fullName evidence="3">DUF2569 family protein</fullName>
    </submittedName>
</protein>
<evidence type="ECO:0000313" key="3">
    <source>
        <dbReference type="EMBL" id="MFD0992213.1"/>
    </source>
</evidence>
<feature type="transmembrane region" description="Helical" evidence="1">
    <location>
        <begin position="686"/>
        <end position="706"/>
    </location>
</feature>
<dbReference type="SUPFAM" id="SSF54001">
    <property type="entry name" value="Cysteine proteinases"/>
    <property type="match status" value="1"/>
</dbReference>
<dbReference type="InterPro" id="IPR038765">
    <property type="entry name" value="Papain-like_cys_pep_sf"/>
</dbReference>
<feature type="transmembrane region" description="Helical" evidence="1">
    <location>
        <begin position="718"/>
        <end position="735"/>
    </location>
</feature>
<feature type="domain" description="DUF3857" evidence="2">
    <location>
        <begin position="2"/>
        <end position="139"/>
    </location>
</feature>